<dbReference type="EMBL" id="WHOD01000109">
    <property type="protein sequence ID" value="NOU97361.1"/>
    <property type="molecule type" value="Genomic_DNA"/>
</dbReference>
<name>A0A972GUY6_9BACL</name>
<gene>
    <name evidence="1" type="ORF">GC093_29635</name>
</gene>
<evidence type="ECO:0000313" key="1">
    <source>
        <dbReference type="EMBL" id="NOU97361.1"/>
    </source>
</evidence>
<proteinExistence type="predicted"/>
<organism evidence="1 2">
    <name type="scientific">Paenibacillus foliorum</name>
    <dbReference type="NCBI Taxonomy" id="2654974"/>
    <lineage>
        <taxon>Bacteria</taxon>
        <taxon>Bacillati</taxon>
        <taxon>Bacillota</taxon>
        <taxon>Bacilli</taxon>
        <taxon>Bacillales</taxon>
        <taxon>Paenibacillaceae</taxon>
        <taxon>Paenibacillus</taxon>
    </lineage>
</organism>
<dbReference type="InterPro" id="IPR024496">
    <property type="entry name" value="Spore_germ_GerPE"/>
</dbReference>
<reference evidence="1" key="1">
    <citation type="submission" date="2019-10" db="EMBL/GenBank/DDBJ databases">
        <title>Description of Paenibacillus glebae sp. nov.</title>
        <authorList>
            <person name="Carlier A."/>
            <person name="Qi S."/>
        </authorList>
    </citation>
    <scope>NUCLEOTIDE SEQUENCE</scope>
    <source>
        <strain evidence="1">LMG 31456</strain>
    </source>
</reference>
<keyword evidence="2" id="KW-1185">Reference proteome</keyword>
<protein>
    <submittedName>
        <fullName evidence="1">Spore germination protein GerPE</fullName>
    </submittedName>
</protein>
<accession>A0A972GUY6</accession>
<dbReference type="AlphaFoldDB" id="A0A972GUY6"/>
<sequence>MDKGARSLNNRISSIGTIKINTVGEATVFEVGDSENMAPFNYAIAVQREKAIFLEKEFDFSEYAIFSIPLEAPVIDENVQLMRINESPHIVVNKISVFLVSASAIVHIGSSETLYAQSRIKHIRHLLKERP</sequence>
<dbReference type="Pfam" id="PF10970">
    <property type="entry name" value="GerPE"/>
    <property type="match status" value="1"/>
</dbReference>
<comment type="caution">
    <text evidence="1">The sequence shown here is derived from an EMBL/GenBank/DDBJ whole genome shotgun (WGS) entry which is preliminary data.</text>
</comment>
<dbReference type="Proteomes" id="UP000641588">
    <property type="component" value="Unassembled WGS sequence"/>
</dbReference>
<evidence type="ECO:0000313" key="2">
    <source>
        <dbReference type="Proteomes" id="UP000641588"/>
    </source>
</evidence>